<dbReference type="SUPFAM" id="SSF53300">
    <property type="entry name" value="vWA-like"/>
    <property type="match status" value="1"/>
</dbReference>
<dbReference type="PROSITE" id="PS50234">
    <property type="entry name" value="VWFA"/>
    <property type="match status" value="1"/>
</dbReference>
<gene>
    <name evidence="3" type="ORF">MCOR_25077</name>
</gene>
<proteinExistence type="predicted"/>
<protein>
    <recommendedName>
        <fullName evidence="2">VWFA domain-containing protein</fullName>
    </recommendedName>
</protein>
<dbReference type="Pfam" id="PF00092">
    <property type="entry name" value="VWA"/>
    <property type="match status" value="1"/>
</dbReference>
<evidence type="ECO:0000313" key="3">
    <source>
        <dbReference type="EMBL" id="CAC5389948.1"/>
    </source>
</evidence>
<dbReference type="EMBL" id="CACVKT020004409">
    <property type="protein sequence ID" value="CAC5389948.1"/>
    <property type="molecule type" value="Genomic_DNA"/>
</dbReference>
<dbReference type="OrthoDB" id="5964156at2759"/>
<dbReference type="InterPro" id="IPR050525">
    <property type="entry name" value="ECM_Assembly_Org"/>
</dbReference>
<name>A0A6J8C0N8_MYTCO</name>
<dbReference type="InterPro" id="IPR036465">
    <property type="entry name" value="vWFA_dom_sf"/>
</dbReference>
<keyword evidence="4" id="KW-1185">Reference proteome</keyword>
<organism evidence="3 4">
    <name type="scientific">Mytilus coruscus</name>
    <name type="common">Sea mussel</name>
    <dbReference type="NCBI Taxonomy" id="42192"/>
    <lineage>
        <taxon>Eukaryota</taxon>
        <taxon>Metazoa</taxon>
        <taxon>Spiralia</taxon>
        <taxon>Lophotrochozoa</taxon>
        <taxon>Mollusca</taxon>
        <taxon>Bivalvia</taxon>
        <taxon>Autobranchia</taxon>
        <taxon>Pteriomorphia</taxon>
        <taxon>Mytilida</taxon>
        <taxon>Mytiloidea</taxon>
        <taxon>Mytilidae</taxon>
        <taxon>Mytilinae</taxon>
        <taxon>Mytilus</taxon>
    </lineage>
</organism>
<dbReference type="PANTHER" id="PTHR24020:SF87">
    <property type="entry name" value="COLLAGEN ALPHA-1(VI) CHAIN-LIKE"/>
    <property type="match status" value="1"/>
</dbReference>
<feature type="domain" description="VWFA" evidence="2">
    <location>
        <begin position="187"/>
        <end position="294"/>
    </location>
</feature>
<feature type="region of interest" description="Disordered" evidence="1">
    <location>
        <begin position="1"/>
        <end position="20"/>
    </location>
</feature>
<evidence type="ECO:0000313" key="4">
    <source>
        <dbReference type="Proteomes" id="UP000507470"/>
    </source>
</evidence>
<evidence type="ECO:0000256" key="1">
    <source>
        <dbReference type="SAM" id="MobiDB-lite"/>
    </source>
</evidence>
<sequence length="294" mass="33381">MKARLAATVHRSNNSPGKSTKMKCDRLGIELSGRTNAFLDSTDRECAYQKEYQKREEVQHRKLSQKAENLVVHKTFKELNKANICDVYKKGQLDPVLDDHASCERVQRSLRFGARSKEKVILWNHDNGGNPCPTDTEITQFTSWKPTIESTANKEITCWLHRNLKTSRPPSRQEIVKTEVPISIFRDLFIIIDSSGSIGCRNFEIVKEQLGELLSLFCPVPDPFYSNLHKAYNRAALIKFSNNVIEEFDFDDNHNLAELEAAIQSVSYKGGETCTGDAFYKTVQMITSSKGNIV</sequence>
<dbReference type="Gene3D" id="3.40.50.410">
    <property type="entry name" value="von Willebrand factor, type A domain"/>
    <property type="match status" value="1"/>
</dbReference>
<dbReference type="InterPro" id="IPR002035">
    <property type="entry name" value="VWF_A"/>
</dbReference>
<dbReference type="PRINTS" id="PR00453">
    <property type="entry name" value="VWFADOMAIN"/>
</dbReference>
<accession>A0A6J8C0N8</accession>
<dbReference type="AlphaFoldDB" id="A0A6J8C0N8"/>
<reference evidence="3 4" key="1">
    <citation type="submission" date="2020-06" db="EMBL/GenBank/DDBJ databases">
        <authorList>
            <person name="Li R."/>
            <person name="Bekaert M."/>
        </authorList>
    </citation>
    <scope>NUCLEOTIDE SEQUENCE [LARGE SCALE GENOMIC DNA]</scope>
    <source>
        <strain evidence="4">wild</strain>
    </source>
</reference>
<dbReference type="PANTHER" id="PTHR24020">
    <property type="entry name" value="COLLAGEN ALPHA"/>
    <property type="match status" value="1"/>
</dbReference>
<dbReference type="Proteomes" id="UP000507470">
    <property type="component" value="Unassembled WGS sequence"/>
</dbReference>
<evidence type="ECO:0000259" key="2">
    <source>
        <dbReference type="PROSITE" id="PS50234"/>
    </source>
</evidence>